<dbReference type="InterPro" id="IPR003661">
    <property type="entry name" value="HisK_dim/P_dom"/>
</dbReference>
<protein>
    <recommendedName>
        <fullName evidence="2">histidine kinase</fullName>
        <ecNumber evidence="2">2.7.13.3</ecNumber>
    </recommendedName>
</protein>
<dbReference type="InterPro" id="IPR011006">
    <property type="entry name" value="CheY-like_superfamily"/>
</dbReference>
<evidence type="ECO:0000259" key="10">
    <source>
        <dbReference type="PROSITE" id="PS50110"/>
    </source>
</evidence>
<dbReference type="Gene3D" id="1.10.10.60">
    <property type="entry name" value="Homeodomain-like"/>
    <property type="match status" value="2"/>
</dbReference>
<evidence type="ECO:0000256" key="2">
    <source>
        <dbReference type="ARBA" id="ARBA00012438"/>
    </source>
</evidence>
<keyword evidence="5" id="KW-0238">DNA-binding</keyword>
<dbReference type="InterPro" id="IPR015943">
    <property type="entry name" value="WD40/YVTN_repeat-like_dom_sf"/>
</dbReference>
<dbReference type="InterPro" id="IPR003594">
    <property type="entry name" value="HATPase_dom"/>
</dbReference>
<dbReference type="Gene3D" id="3.30.565.10">
    <property type="entry name" value="Histidine kinase-like ATPase, C-terminal domain"/>
    <property type="match status" value="1"/>
</dbReference>
<feature type="domain" description="Response regulatory" evidence="10">
    <location>
        <begin position="1102"/>
        <end position="1217"/>
    </location>
</feature>
<proteinExistence type="predicted"/>
<dbReference type="RefSeq" id="WP_212216959.1">
    <property type="nucleotide sequence ID" value="NZ_JAGUCO010000014.1"/>
</dbReference>
<reference evidence="11 12" key="1">
    <citation type="journal article" date="2015" name="Int. J. Syst. Evol. Microbiol.">
        <title>Carboxylicivirga linearis sp. nov., isolated from a sea cucumber culture pond.</title>
        <authorList>
            <person name="Wang F.Q."/>
            <person name="Zhou Y.X."/>
            <person name="Lin X.Z."/>
            <person name="Chen G.J."/>
            <person name="Du Z.J."/>
        </authorList>
    </citation>
    <scope>NUCLEOTIDE SEQUENCE [LARGE SCALE GENOMIC DNA]</scope>
    <source>
        <strain evidence="11 12">FB218</strain>
    </source>
</reference>
<dbReference type="InterPro" id="IPR009057">
    <property type="entry name" value="Homeodomain-like_sf"/>
</dbReference>
<dbReference type="SUPFAM" id="SSF63829">
    <property type="entry name" value="Calcium-dependent phosphotriesterase"/>
    <property type="match status" value="2"/>
</dbReference>
<feature type="domain" description="HTH araC/xylS-type" evidence="8">
    <location>
        <begin position="1250"/>
        <end position="1349"/>
    </location>
</feature>
<feature type="modified residue" description="4-aspartylphosphate" evidence="7">
    <location>
        <position position="1150"/>
    </location>
</feature>
<dbReference type="PROSITE" id="PS01124">
    <property type="entry name" value="HTH_ARAC_FAMILY_2"/>
    <property type="match status" value="1"/>
</dbReference>
<evidence type="ECO:0000256" key="3">
    <source>
        <dbReference type="ARBA" id="ARBA00022553"/>
    </source>
</evidence>
<evidence type="ECO:0000259" key="8">
    <source>
        <dbReference type="PROSITE" id="PS01124"/>
    </source>
</evidence>
<dbReference type="EC" id="2.7.13.3" evidence="2"/>
<organism evidence="11 12">
    <name type="scientific">Carboxylicivirga linearis</name>
    <dbReference type="NCBI Taxonomy" id="1628157"/>
    <lineage>
        <taxon>Bacteria</taxon>
        <taxon>Pseudomonadati</taxon>
        <taxon>Bacteroidota</taxon>
        <taxon>Bacteroidia</taxon>
        <taxon>Marinilabiliales</taxon>
        <taxon>Marinilabiliaceae</taxon>
        <taxon>Carboxylicivirga</taxon>
    </lineage>
</organism>
<dbReference type="CDD" id="cd17574">
    <property type="entry name" value="REC_OmpR"/>
    <property type="match status" value="1"/>
</dbReference>
<dbReference type="Pfam" id="PF00512">
    <property type="entry name" value="HisKA"/>
    <property type="match status" value="1"/>
</dbReference>
<evidence type="ECO:0000259" key="9">
    <source>
        <dbReference type="PROSITE" id="PS50109"/>
    </source>
</evidence>
<dbReference type="Pfam" id="PF07494">
    <property type="entry name" value="Reg_prop"/>
    <property type="match status" value="3"/>
</dbReference>
<dbReference type="PANTHER" id="PTHR43547:SF2">
    <property type="entry name" value="HYBRID SIGNAL TRANSDUCTION HISTIDINE KINASE C"/>
    <property type="match status" value="1"/>
</dbReference>
<dbReference type="PROSITE" id="PS00041">
    <property type="entry name" value="HTH_ARAC_FAMILY_1"/>
    <property type="match status" value="1"/>
</dbReference>
<dbReference type="InterPro" id="IPR011110">
    <property type="entry name" value="Reg_prop"/>
</dbReference>
<dbReference type="SMART" id="SM00448">
    <property type="entry name" value="REC"/>
    <property type="match status" value="1"/>
</dbReference>
<comment type="catalytic activity">
    <reaction evidence="1">
        <text>ATP + protein L-histidine = ADP + protein N-phospho-L-histidine.</text>
        <dbReference type="EC" id="2.7.13.3"/>
    </reaction>
</comment>
<dbReference type="Pfam" id="PF12833">
    <property type="entry name" value="HTH_18"/>
    <property type="match status" value="1"/>
</dbReference>
<dbReference type="InterPro" id="IPR018062">
    <property type="entry name" value="HTH_AraC-typ_CS"/>
</dbReference>
<dbReference type="InterPro" id="IPR011123">
    <property type="entry name" value="Y_Y_Y"/>
</dbReference>
<evidence type="ECO:0000256" key="7">
    <source>
        <dbReference type="PROSITE-ProRule" id="PRU00169"/>
    </source>
</evidence>
<dbReference type="SUPFAM" id="SSF46689">
    <property type="entry name" value="Homeodomain-like"/>
    <property type="match status" value="1"/>
</dbReference>
<gene>
    <name evidence="11" type="ORF">KEM10_15590</name>
</gene>
<dbReference type="Pfam" id="PF02518">
    <property type="entry name" value="HATPase_c"/>
    <property type="match status" value="1"/>
</dbReference>
<evidence type="ECO:0000256" key="1">
    <source>
        <dbReference type="ARBA" id="ARBA00000085"/>
    </source>
</evidence>
<evidence type="ECO:0000313" key="12">
    <source>
        <dbReference type="Proteomes" id="UP000708576"/>
    </source>
</evidence>
<dbReference type="CDD" id="cd00082">
    <property type="entry name" value="HisKA"/>
    <property type="match status" value="1"/>
</dbReference>
<dbReference type="PANTHER" id="PTHR43547">
    <property type="entry name" value="TWO-COMPONENT HISTIDINE KINASE"/>
    <property type="match status" value="1"/>
</dbReference>
<dbReference type="InterPro" id="IPR005467">
    <property type="entry name" value="His_kinase_dom"/>
</dbReference>
<dbReference type="PROSITE" id="PS50110">
    <property type="entry name" value="RESPONSE_REGULATORY"/>
    <property type="match status" value="1"/>
</dbReference>
<dbReference type="EMBL" id="JAGUCO010000014">
    <property type="protein sequence ID" value="MBS2099716.1"/>
    <property type="molecule type" value="Genomic_DNA"/>
</dbReference>
<dbReference type="InterPro" id="IPR036097">
    <property type="entry name" value="HisK_dim/P_sf"/>
</dbReference>
<keyword evidence="3 7" id="KW-0597">Phosphoprotein</keyword>
<dbReference type="SMART" id="SM00342">
    <property type="entry name" value="HTH_ARAC"/>
    <property type="match status" value="1"/>
</dbReference>
<feature type="domain" description="Histidine kinase" evidence="9">
    <location>
        <begin position="833"/>
        <end position="1059"/>
    </location>
</feature>
<keyword evidence="4" id="KW-0805">Transcription regulation</keyword>
<dbReference type="Gene3D" id="3.40.50.2300">
    <property type="match status" value="1"/>
</dbReference>
<dbReference type="PROSITE" id="PS50109">
    <property type="entry name" value="HIS_KIN"/>
    <property type="match status" value="1"/>
</dbReference>
<evidence type="ECO:0000256" key="5">
    <source>
        <dbReference type="ARBA" id="ARBA00023125"/>
    </source>
</evidence>
<dbReference type="Gene3D" id="2.130.10.10">
    <property type="entry name" value="YVTN repeat-like/Quinoprotein amine dehydrogenase"/>
    <property type="match status" value="4"/>
</dbReference>
<comment type="caution">
    <text evidence="11">The sequence shown here is derived from an EMBL/GenBank/DDBJ whole genome shotgun (WGS) entry which is preliminary data.</text>
</comment>
<dbReference type="SUPFAM" id="SSF47384">
    <property type="entry name" value="Homodimeric domain of signal transducing histidine kinase"/>
    <property type="match status" value="1"/>
</dbReference>
<dbReference type="InterPro" id="IPR001789">
    <property type="entry name" value="Sig_transdc_resp-reg_receiver"/>
</dbReference>
<dbReference type="SUPFAM" id="SSF55874">
    <property type="entry name" value="ATPase domain of HSP90 chaperone/DNA topoisomerase II/histidine kinase"/>
    <property type="match status" value="1"/>
</dbReference>
<dbReference type="InterPro" id="IPR004358">
    <property type="entry name" value="Sig_transdc_His_kin-like_C"/>
</dbReference>
<dbReference type="SMART" id="SM00387">
    <property type="entry name" value="HATPase_c"/>
    <property type="match status" value="1"/>
</dbReference>
<dbReference type="Gene3D" id="2.60.40.10">
    <property type="entry name" value="Immunoglobulins"/>
    <property type="match status" value="1"/>
</dbReference>
<dbReference type="InterPro" id="IPR036890">
    <property type="entry name" value="HATPase_C_sf"/>
</dbReference>
<keyword evidence="12" id="KW-1185">Reference proteome</keyword>
<evidence type="ECO:0000256" key="6">
    <source>
        <dbReference type="ARBA" id="ARBA00023163"/>
    </source>
</evidence>
<dbReference type="InterPro" id="IPR013783">
    <property type="entry name" value="Ig-like_fold"/>
</dbReference>
<evidence type="ECO:0000313" key="11">
    <source>
        <dbReference type="EMBL" id="MBS2099716.1"/>
    </source>
</evidence>
<dbReference type="PRINTS" id="PR00344">
    <property type="entry name" value="BCTRLSENSOR"/>
</dbReference>
<name>A0ABS5JZG6_9BACT</name>
<accession>A0ABS5JZG6</accession>
<dbReference type="Pfam" id="PF00072">
    <property type="entry name" value="Response_reg"/>
    <property type="match status" value="1"/>
</dbReference>
<dbReference type="SMART" id="SM00388">
    <property type="entry name" value="HisKA"/>
    <property type="match status" value="1"/>
</dbReference>
<dbReference type="InterPro" id="IPR018060">
    <property type="entry name" value="HTH_AraC"/>
</dbReference>
<keyword evidence="6" id="KW-0804">Transcription</keyword>
<dbReference type="SUPFAM" id="SSF52172">
    <property type="entry name" value="CheY-like"/>
    <property type="match status" value="1"/>
</dbReference>
<sequence length="1356" mass="154549">MRSAQICLLLFLSTISLSTLGQKKRLFDYNEGLSNSLINEVYQDHLGFIWVATEDGLNRFDGIKFKSFEGVNNEHSSLKANFVTSIYEDNQGHLWVGQINGLQVYNPKKESFEEIKIYINDKQIHPYISGIAEAKNGDIWVTTSRYGLIKIDHETKRPRYSTRLNKQLSSFYLECIHIDHEGLIWIGSDNNGLNTFNAETNEIHTFAEYQKIPYFIPGNDITDVCDDNKGNIYIASLKAGLVRYNKYTKAITKIHAVTKEKDIPVKSLLFDSKKRLWVGTDGKGLLRLNNKTDLLEPMNPGSSSFDFSRSKIHSIIEDNVGNIWLGIFQKGLYLFPESPEMFNHYGYRAFGENSIGSSCITALHGSNNILWIGTDGDGIYKMNRSDQSVRQIKLTNTKGNSEGNNVLSLYDSKDKYLWIGTFFNGLLRYNYVTGQYKTYKNNPNDSLSLTNDKITSIKPLNNKELWLATLGGGICRYDIKNELFKSGLNWSDSLNQLIPKWINDIHISDPNNIWIGTYDGLVYAQTGTNQLTLFTTDDGFLPHNIVYSLISDSNGYIWAGTYGGLVRIDSKLHSETFTTQDGLGSNVICGITEDDRGQIWVSTHNGLSKFDPIDTTFTTYYASDGLQANEFSRNAVYKSQNNELYFGGINGVTEIKKDYFNYNRSIRDVMLTEFQRFNKPVEIGEKSGKHTILNRSIVLADTVKLMESDNVFSIGFTSVELANQSRISYEYKMEGFDENWNTSNSLSRYATYTNLNHGTYHFYVRGVDKEQYSTPRKLTIIIYPPWYKTVWAKILWIALAFIFLYGIIIFNKEKVLRLEAERTNENKMQFFINISHEIKTPLTLIIDPLEKLLSKKSNDETSRLYQTMHLNANRIFRLVNQLLDVRKIDKGQLLIKFQKTNLYDFITEVARSYELLAESKNIDFKVDCNHPKLEVWIDPLNFEKVILNLLSNAFKYTTSGGSVEISIQPKHGKNSRNGDFKSVEIKVSDTGIGLKKSDLEKIFNRFYQVSSKENLHNTGTGIGLHLSRSLVELHKGKLFAENKTTGTGTQFVVVLPLGNSHLPKKDLILEENFIPAPVNIFPFEEKNLKEKANKINPQSNYSVLIVEDEDEIRNYLLHELSLTYSVSACENGLQALESIKENKPDLIISDIMMPVMDGITLCKKIKGKIETSHIPVILLTALSKDEDRAEGIETGADMYLVKPFNSGFLKKTIANLLENRRKIYLQLSQRNDNKPIEAIQMKSHDEILMQKIMTLVKENIADGNLNVEMLADAVGISRVHMHRKLKELTNQSARDFIKNIRMKQAAYILTNKKLNVSEVAYAVGYSNLSHFSSSFKSFYGVSPKEYVKNNATENYS</sequence>
<dbReference type="Proteomes" id="UP000708576">
    <property type="component" value="Unassembled WGS sequence"/>
</dbReference>
<evidence type="ECO:0000256" key="4">
    <source>
        <dbReference type="ARBA" id="ARBA00023015"/>
    </source>
</evidence>
<dbReference type="Pfam" id="PF07495">
    <property type="entry name" value="Y_Y_Y"/>
    <property type="match status" value="1"/>
</dbReference>
<dbReference type="Gene3D" id="1.10.287.130">
    <property type="match status" value="1"/>
</dbReference>